<reference evidence="1" key="1">
    <citation type="submission" date="2022-11" db="EMBL/GenBank/DDBJ databases">
        <title>Lysinibacillus irui.</title>
        <authorList>
            <person name="Akintayo S.O."/>
        </authorList>
    </citation>
    <scope>NUCLEOTIDE SEQUENCE</scope>
    <source>
        <strain evidence="1">IRB4-01</strain>
        <plasmid evidence="1">unnamed</plasmid>
    </source>
</reference>
<dbReference type="Proteomes" id="UP001219585">
    <property type="component" value="Plasmid unnamed"/>
</dbReference>
<geneLocation type="plasmid" evidence="1 2">
    <name>unnamed</name>
</geneLocation>
<evidence type="ECO:0000313" key="2">
    <source>
        <dbReference type="Proteomes" id="UP001219585"/>
    </source>
</evidence>
<dbReference type="RefSeq" id="WP_274797474.1">
    <property type="nucleotide sequence ID" value="NZ_CP113528.1"/>
</dbReference>
<evidence type="ECO:0000313" key="1">
    <source>
        <dbReference type="EMBL" id="WDV09254.1"/>
    </source>
</evidence>
<name>A0AAJ5RU65_9BACI</name>
<organism evidence="1 2">
    <name type="scientific">Lysinibacillus irui</name>
    <dbReference type="NCBI Taxonomy" id="2998077"/>
    <lineage>
        <taxon>Bacteria</taxon>
        <taxon>Bacillati</taxon>
        <taxon>Bacillota</taxon>
        <taxon>Bacilli</taxon>
        <taxon>Bacillales</taxon>
        <taxon>Bacillaceae</taxon>
        <taxon>Lysinibacillus</taxon>
    </lineage>
</organism>
<dbReference type="AlphaFoldDB" id="A0AAJ5RU65"/>
<dbReference type="KEGG" id="liu:OU989_23485"/>
<keyword evidence="1" id="KW-0614">Plasmid</keyword>
<dbReference type="EMBL" id="CP113528">
    <property type="protein sequence ID" value="WDV09254.1"/>
    <property type="molecule type" value="Genomic_DNA"/>
</dbReference>
<sequence>MITYDGKYAYVTFHTMSGHSKKKENFVAEPSLLQLHPKNSSSKIVKIHFAEQAPKWMKHFAQKHSYTIDEFQNGEQVGFSLTLERTSEKVTVSPLIKGMIHEWFNNLNESMNHLKDTLLSNSEVVEFNLYNRTSFFEELGLYFCLEEFEKKTGALCYENWVPPYHVDFEDMALDKQEEWLTLIQQLTLPGEIPPIENESGKEYRVNNECKDGNNFEDEHNDKRAHSDGYLVTSEEIKIEIEEAENVIENHLGLSNESVNLSNDIIIGVSNDVTLLNLDNLDIEIIDEYPVEVDIVVETEQQHAEPVIEIIEDTKEIDLNIATFTSKKEGIVEGQTLLF</sequence>
<accession>A0AAJ5RU65</accession>
<proteinExistence type="predicted"/>
<gene>
    <name evidence="1" type="ORF">OU989_23485</name>
</gene>
<protein>
    <submittedName>
        <fullName evidence="1">Uncharacterized protein</fullName>
    </submittedName>
</protein>